<name>A0A2U9RCH4_PICKU</name>
<protein>
    <recommendedName>
        <fullName evidence="7">NADH-ubiquinone oxidoreductase chain 4</fullName>
        <ecNumber evidence="7">7.1.1.2</ecNumber>
    </recommendedName>
</protein>
<evidence type="ECO:0000256" key="5">
    <source>
        <dbReference type="ARBA" id="ARBA00022989"/>
    </source>
</evidence>
<dbReference type="GO" id="GO:0008137">
    <property type="term" value="F:NADH dehydrogenase (ubiquinone) activity"/>
    <property type="evidence" value="ECO:0007669"/>
    <property type="project" value="UniProtKB-UniRule"/>
</dbReference>
<dbReference type="Proteomes" id="UP000249293">
    <property type="component" value="Mitochondrion MT"/>
</dbReference>
<dbReference type="AlphaFoldDB" id="A0A2U9RCH4"/>
<feature type="transmembrane region" description="Helical" evidence="7">
    <location>
        <begin position="265"/>
        <end position="287"/>
    </location>
</feature>
<dbReference type="EC" id="7.1.1.2" evidence="7"/>
<dbReference type="VEuPathDB" id="FungiDB:C5L36_MT00230"/>
<dbReference type="NCBIfam" id="TIGR01972">
    <property type="entry name" value="NDH_I_M"/>
    <property type="match status" value="1"/>
</dbReference>
<evidence type="ECO:0000259" key="8">
    <source>
        <dbReference type="Pfam" id="PF00361"/>
    </source>
</evidence>
<sequence length="482" mass="54889">MLNLMMLNTLGMMSMMGLTKKRMLWMKANKNMMSKSMLLLCMMSLYMVMNELNSMNMNDYGYLRVMNMLNMDYGYDGMGLMFMMLTMYLGVMSMMSNWENMMNKRGTYMMLLMLLVMLMGLNFMCLDLMSFYMFFESTLMPLYLMMGMYGGSNKNKAAYYVLIYTLCSSLFMLLSMMLMYVMYNNVDYVTMNSKMMSMELQSVLLMGLMMGLGVKTPLVPVHTWLPTVHSESPLGGSMLLAGMVLKLAMYGMMRMLLSNMSEMSLLYAPMLYVMGMMTMMYSSLVTLSQTDLKVIMAYSSISHLGVCMLGMFANNLLGIIGSLILCLAHGFVSPALFILMGGVLYDRYHNRVLFYYQGLTQFMPLFAVYLVFFSFSNTGTPLSYNFIGEFLCITGAIISNPTIGIFTALSVLLSACYQMKLTNKLTSGTFSKYLHVTYDLLYRENFILFFLALPTLVLGIVPNFINNILYLSSNALIYSIVI</sequence>
<comment type="function">
    <text evidence="7">Core subunit of the mitochondrial membrane respiratory chain NADH dehydrogenase (Complex I) which catalyzes electron transfer from NADH through the respiratory chain, using ubiquinone as an electron acceptor. Essential for the catalytic activity and assembly of complex I.</text>
</comment>
<dbReference type="GO" id="GO:0003954">
    <property type="term" value="F:NADH dehydrogenase activity"/>
    <property type="evidence" value="ECO:0007669"/>
    <property type="project" value="TreeGrafter"/>
</dbReference>
<accession>A0A2U9RCH4</accession>
<feature type="transmembrane region" description="Helical" evidence="7">
    <location>
        <begin position="319"/>
        <end position="345"/>
    </location>
</feature>
<evidence type="ECO:0000256" key="7">
    <source>
        <dbReference type="RuleBase" id="RU003297"/>
    </source>
</evidence>
<evidence type="ECO:0000313" key="9">
    <source>
        <dbReference type="EMBL" id="AWU78549.1"/>
    </source>
</evidence>
<reference evidence="9 10" key="1">
    <citation type="submission" date="2018-06" db="EMBL/GenBank/DDBJ databases">
        <title>Population genomics shows no distinction between pathogenic Candida krusei and environmental Pichia kudriavzevii: One species, four names.</title>
        <authorList>
            <person name="Douglass A.P."/>
            <person name="Offei B."/>
            <person name="Braun-Galleani S."/>
            <person name="Coughlan A.Y."/>
            <person name="Martos A."/>
            <person name="Ortiz-Merino R.A."/>
            <person name="Byrne K.P."/>
            <person name="Wolfe K.H."/>
        </authorList>
    </citation>
    <scope>NUCLEOTIDE SEQUENCE [LARGE SCALE GENOMIC DNA]</scope>
    <source>
        <strain evidence="9 10">CBS573</strain>
    </source>
</reference>
<feature type="transmembrane region" description="Helical" evidence="7">
    <location>
        <begin position="107"/>
        <end position="124"/>
    </location>
</feature>
<comment type="similarity">
    <text evidence="3 7">Belongs to the complex I subunit 4 family.</text>
</comment>
<dbReference type="GO" id="GO:0042773">
    <property type="term" value="P:ATP synthesis coupled electron transport"/>
    <property type="evidence" value="ECO:0007669"/>
    <property type="project" value="InterPro"/>
</dbReference>
<dbReference type="STRING" id="4909.A0A2U9RCH4"/>
<feature type="transmembrane region" description="Helical" evidence="7">
    <location>
        <begin position="203"/>
        <end position="221"/>
    </location>
</feature>
<keyword evidence="5 7" id="KW-1133">Transmembrane helix</keyword>
<gene>
    <name evidence="9" type="primary">NAD4</name>
    <name evidence="9" type="ORF">C5L36_MT00230</name>
</gene>
<keyword evidence="7" id="KW-0813">Transport</keyword>
<comment type="function">
    <text evidence="1">Core subunit of the mitochondrial membrane respiratory chain NADH dehydrogenase (Complex I) that is believed to belong to the minimal assembly required for catalysis. Complex I functions in the transfer of electrons from NADH to the respiratory chain. The immediate electron acceptor for the enzyme is believed to be ubiquinone.</text>
</comment>
<dbReference type="PRINTS" id="PR01437">
    <property type="entry name" value="NUOXDRDTASE4"/>
</dbReference>
<dbReference type="GO" id="GO:0031966">
    <property type="term" value="C:mitochondrial membrane"/>
    <property type="evidence" value="ECO:0007669"/>
    <property type="project" value="UniProtKB-SubCell"/>
</dbReference>
<keyword evidence="6 7" id="KW-0472">Membrane</keyword>
<evidence type="ECO:0000256" key="6">
    <source>
        <dbReference type="ARBA" id="ARBA00023136"/>
    </source>
</evidence>
<feature type="transmembrane region" description="Helical" evidence="7">
    <location>
        <begin position="446"/>
        <end position="465"/>
    </location>
</feature>
<dbReference type="InterPro" id="IPR003918">
    <property type="entry name" value="NADH_UbQ_OxRdtase"/>
</dbReference>
<evidence type="ECO:0000256" key="3">
    <source>
        <dbReference type="ARBA" id="ARBA00009025"/>
    </source>
</evidence>
<dbReference type="OrthoDB" id="564260at2759"/>
<dbReference type="GO" id="GO:0015990">
    <property type="term" value="P:electron transport coupled proton transport"/>
    <property type="evidence" value="ECO:0007669"/>
    <property type="project" value="TreeGrafter"/>
</dbReference>
<evidence type="ECO:0000313" key="10">
    <source>
        <dbReference type="Proteomes" id="UP000249293"/>
    </source>
</evidence>
<feature type="transmembrane region" description="Helical" evidence="7">
    <location>
        <begin position="352"/>
        <end position="375"/>
    </location>
</feature>
<keyword evidence="7" id="KW-0249">Electron transport</keyword>
<evidence type="ECO:0000256" key="4">
    <source>
        <dbReference type="ARBA" id="ARBA00022692"/>
    </source>
</evidence>
<dbReference type="PANTHER" id="PTHR43507">
    <property type="entry name" value="NADH-UBIQUINONE OXIDOREDUCTASE CHAIN 4"/>
    <property type="match status" value="1"/>
</dbReference>
<dbReference type="InterPro" id="IPR010227">
    <property type="entry name" value="NADH_Q_OxRdtase_chainM/4"/>
</dbReference>
<proteinExistence type="inferred from homology"/>
<feature type="transmembrane region" description="Helical" evidence="7">
    <location>
        <begin position="74"/>
        <end position="95"/>
    </location>
</feature>
<comment type="subcellular location">
    <subcellularLocation>
        <location evidence="2">Membrane</location>
        <topology evidence="2">Multi-pass membrane protein</topology>
    </subcellularLocation>
    <subcellularLocation>
        <location evidence="7">Mitochondrion membrane</location>
        <topology evidence="7">Multi-pass membrane protein</topology>
    </subcellularLocation>
</comment>
<dbReference type="GO" id="GO:0048039">
    <property type="term" value="F:ubiquinone binding"/>
    <property type="evidence" value="ECO:0007669"/>
    <property type="project" value="TreeGrafter"/>
</dbReference>
<feature type="transmembrane region" description="Helical" evidence="7">
    <location>
        <begin position="161"/>
        <end position="183"/>
    </location>
</feature>
<keyword evidence="7 9" id="KW-0496">Mitochondrion</keyword>
<dbReference type="PANTHER" id="PTHR43507:SF1">
    <property type="entry name" value="NADH-UBIQUINONE OXIDOREDUCTASE CHAIN 4"/>
    <property type="match status" value="1"/>
</dbReference>
<keyword evidence="7" id="KW-0830">Ubiquinone</keyword>
<keyword evidence="7" id="KW-0520">NAD</keyword>
<dbReference type="Pfam" id="PF00361">
    <property type="entry name" value="Proton_antipo_M"/>
    <property type="match status" value="1"/>
</dbReference>
<evidence type="ECO:0000256" key="1">
    <source>
        <dbReference type="ARBA" id="ARBA00003257"/>
    </source>
</evidence>
<feature type="transmembrane region" description="Helical" evidence="7">
    <location>
        <begin position="233"/>
        <end position="253"/>
    </location>
</feature>
<organism evidence="9 10">
    <name type="scientific">Pichia kudriavzevii</name>
    <name type="common">Yeast</name>
    <name type="synonym">Issatchenkia orientalis</name>
    <dbReference type="NCBI Taxonomy" id="4909"/>
    <lineage>
        <taxon>Eukaryota</taxon>
        <taxon>Fungi</taxon>
        <taxon>Dikarya</taxon>
        <taxon>Ascomycota</taxon>
        <taxon>Saccharomycotina</taxon>
        <taxon>Pichiomycetes</taxon>
        <taxon>Pichiales</taxon>
        <taxon>Pichiaceae</taxon>
        <taxon>Pichia</taxon>
    </lineage>
</organism>
<feature type="transmembrane region" description="Helical" evidence="7">
    <location>
        <begin position="387"/>
        <end position="417"/>
    </location>
</feature>
<keyword evidence="10" id="KW-1185">Reference proteome</keyword>
<dbReference type="InterPro" id="IPR001750">
    <property type="entry name" value="ND/Mrp_TM"/>
</dbReference>
<keyword evidence="7" id="KW-0679">Respiratory chain</keyword>
<evidence type="ECO:0000256" key="2">
    <source>
        <dbReference type="ARBA" id="ARBA00004141"/>
    </source>
</evidence>
<comment type="catalytic activity">
    <reaction evidence="7">
        <text>a ubiquinone + NADH + 5 H(+)(in) = a ubiquinol + NAD(+) + 4 H(+)(out)</text>
        <dbReference type="Rhea" id="RHEA:29091"/>
        <dbReference type="Rhea" id="RHEA-COMP:9565"/>
        <dbReference type="Rhea" id="RHEA-COMP:9566"/>
        <dbReference type="ChEBI" id="CHEBI:15378"/>
        <dbReference type="ChEBI" id="CHEBI:16389"/>
        <dbReference type="ChEBI" id="CHEBI:17976"/>
        <dbReference type="ChEBI" id="CHEBI:57540"/>
        <dbReference type="ChEBI" id="CHEBI:57945"/>
        <dbReference type="EC" id="7.1.1.2"/>
    </reaction>
</comment>
<dbReference type="EMBL" id="CP028778">
    <property type="protein sequence ID" value="AWU78549.1"/>
    <property type="molecule type" value="Genomic_DNA"/>
</dbReference>
<geneLocation type="mitochondrion" evidence="9"/>
<feature type="domain" description="NADH:quinone oxidoreductase/Mrp antiporter transmembrane" evidence="8">
    <location>
        <begin position="127"/>
        <end position="410"/>
    </location>
</feature>
<keyword evidence="4 7" id="KW-0812">Transmembrane</keyword>